<dbReference type="Gene3D" id="3.40.250.10">
    <property type="entry name" value="Rhodanese-like domain"/>
    <property type="match status" value="1"/>
</dbReference>
<dbReference type="AlphaFoldDB" id="A0AAN1XTL4"/>
<feature type="region of interest" description="Disordered" evidence="1">
    <location>
        <begin position="94"/>
        <end position="131"/>
    </location>
</feature>
<dbReference type="Proteomes" id="UP001317532">
    <property type="component" value="Chromosome"/>
</dbReference>
<dbReference type="PROSITE" id="PS50206">
    <property type="entry name" value="RHODANESE_3"/>
    <property type="match status" value="1"/>
</dbReference>
<evidence type="ECO:0000256" key="1">
    <source>
        <dbReference type="SAM" id="MobiDB-lite"/>
    </source>
</evidence>
<keyword evidence="4" id="KW-1185">Reference proteome</keyword>
<dbReference type="Pfam" id="PF00581">
    <property type="entry name" value="Rhodanese"/>
    <property type="match status" value="1"/>
</dbReference>
<evidence type="ECO:0000259" key="2">
    <source>
        <dbReference type="PROSITE" id="PS50206"/>
    </source>
</evidence>
<evidence type="ECO:0000313" key="4">
    <source>
        <dbReference type="Proteomes" id="UP001317532"/>
    </source>
</evidence>
<dbReference type="RefSeq" id="WP_317996457.1">
    <property type="nucleotide sequence ID" value="NZ_AP025523.1"/>
</dbReference>
<protein>
    <recommendedName>
        <fullName evidence="2">Rhodanese domain-containing protein</fullName>
    </recommendedName>
</protein>
<dbReference type="KEGG" id="vab:WPS_06940"/>
<evidence type="ECO:0000313" key="3">
    <source>
        <dbReference type="EMBL" id="BDE05418.1"/>
    </source>
</evidence>
<dbReference type="InterPro" id="IPR036873">
    <property type="entry name" value="Rhodanese-like_dom_sf"/>
</dbReference>
<organism evidence="3 4">
    <name type="scientific">Vulcanimicrobium alpinum</name>
    <dbReference type="NCBI Taxonomy" id="3016050"/>
    <lineage>
        <taxon>Bacteria</taxon>
        <taxon>Bacillati</taxon>
        <taxon>Vulcanimicrobiota</taxon>
        <taxon>Vulcanimicrobiia</taxon>
        <taxon>Vulcanimicrobiales</taxon>
        <taxon>Vulcanimicrobiaceae</taxon>
        <taxon>Vulcanimicrobium</taxon>
    </lineage>
</organism>
<feature type="domain" description="Rhodanese" evidence="2">
    <location>
        <begin position="30"/>
        <end position="102"/>
    </location>
</feature>
<sequence>MQITVDEVRALGEGGATIINVGAHAGAEEIRGAIRYRPHDLLTPEHLALPIAAERPVVLYDEDGRGGNTAEIADRFAAQGYNARILEGGFRAWKQHDGPTQEPSLEQVVPPIRPSEVQELDPPPLAHARSR</sequence>
<reference evidence="3 4" key="1">
    <citation type="journal article" date="2022" name="ISME Commun">
        <title>Vulcanimicrobium alpinus gen. nov. sp. nov., the first cultivated representative of the candidate phylum 'Eremiobacterota', is a metabolically versatile aerobic anoxygenic phototroph.</title>
        <authorList>
            <person name="Yabe S."/>
            <person name="Muto K."/>
            <person name="Abe K."/>
            <person name="Yokota A."/>
            <person name="Staudigel H."/>
            <person name="Tebo B.M."/>
        </authorList>
    </citation>
    <scope>NUCLEOTIDE SEQUENCE [LARGE SCALE GENOMIC DNA]</scope>
    <source>
        <strain evidence="3 4">WC8-2</strain>
    </source>
</reference>
<dbReference type="InterPro" id="IPR001763">
    <property type="entry name" value="Rhodanese-like_dom"/>
</dbReference>
<dbReference type="SUPFAM" id="SSF52821">
    <property type="entry name" value="Rhodanese/Cell cycle control phosphatase"/>
    <property type="match status" value="1"/>
</dbReference>
<proteinExistence type="predicted"/>
<gene>
    <name evidence="3" type="ORF">WPS_06940</name>
</gene>
<accession>A0AAN1XTL4</accession>
<name>A0AAN1XTL4_UNVUL</name>
<dbReference type="EMBL" id="AP025523">
    <property type="protein sequence ID" value="BDE05418.1"/>
    <property type="molecule type" value="Genomic_DNA"/>
</dbReference>